<dbReference type="InterPro" id="IPR017390">
    <property type="entry name" value="Ubiquitinyl_hydrolase_UCH37"/>
</dbReference>
<feature type="coiled-coil region" evidence="14">
    <location>
        <begin position="265"/>
        <end position="337"/>
    </location>
</feature>
<dbReference type="SUPFAM" id="SSF54001">
    <property type="entry name" value="Cysteine proteinases"/>
    <property type="match status" value="1"/>
</dbReference>
<dbReference type="FunFam" id="3.40.532.10:FF:000003">
    <property type="entry name" value="Ubiquitin carboxyl-terminal hydrolase"/>
    <property type="match status" value="1"/>
</dbReference>
<evidence type="ECO:0000256" key="1">
    <source>
        <dbReference type="ARBA" id="ARBA00000707"/>
    </source>
</evidence>
<evidence type="ECO:0000256" key="11">
    <source>
        <dbReference type="PIRSR" id="PIRSR038120-2"/>
    </source>
</evidence>
<feature type="domain" description="UCH catalytic" evidence="15">
    <location>
        <begin position="5"/>
        <end position="220"/>
    </location>
</feature>
<comment type="subcellular location">
    <subcellularLocation>
        <location evidence="2">Nucleus</location>
    </subcellularLocation>
</comment>
<keyword evidence="8" id="KW-0539">Nucleus</keyword>
<dbReference type="PANTHER" id="PTHR10589">
    <property type="entry name" value="UBIQUITIN CARBOXYL-TERMINAL HYDROLASE"/>
    <property type="match status" value="1"/>
</dbReference>
<evidence type="ECO:0000256" key="4">
    <source>
        <dbReference type="ARBA" id="ARBA00022670"/>
    </source>
</evidence>
<evidence type="ECO:0000313" key="17">
    <source>
        <dbReference type="Proteomes" id="UP001489004"/>
    </source>
</evidence>
<evidence type="ECO:0000256" key="14">
    <source>
        <dbReference type="SAM" id="Coils"/>
    </source>
</evidence>
<dbReference type="InterPro" id="IPR036959">
    <property type="entry name" value="Peptidase_C12_UCH_sf"/>
</dbReference>
<dbReference type="Gene3D" id="1.20.58.860">
    <property type="match status" value="1"/>
</dbReference>
<keyword evidence="7 9" id="KW-0788">Thiol protease</keyword>
<dbReference type="PROSITE" id="PS52048">
    <property type="entry name" value="UCH_DOMAIN"/>
    <property type="match status" value="1"/>
</dbReference>
<dbReference type="PANTHER" id="PTHR10589:SF16">
    <property type="entry name" value="UBIQUITIN CARBOXYL-TERMINAL HYDROLASE ISOZYME L5"/>
    <property type="match status" value="1"/>
</dbReference>
<feature type="active site" description="Nucleophile" evidence="10 12">
    <location>
        <position position="85"/>
    </location>
</feature>
<comment type="similarity">
    <text evidence="3 9 12 13">Belongs to the peptidase C12 family.</text>
</comment>
<dbReference type="PRINTS" id="PR00707">
    <property type="entry name" value="UBCTHYDRLASE"/>
</dbReference>
<evidence type="ECO:0000256" key="2">
    <source>
        <dbReference type="ARBA" id="ARBA00004123"/>
    </source>
</evidence>
<dbReference type="GO" id="GO:0005737">
    <property type="term" value="C:cytoplasm"/>
    <property type="evidence" value="ECO:0007669"/>
    <property type="project" value="TreeGrafter"/>
</dbReference>
<dbReference type="EC" id="3.4.19.12" evidence="9 13"/>
<dbReference type="GO" id="GO:0005634">
    <property type="term" value="C:nucleus"/>
    <property type="evidence" value="ECO:0007669"/>
    <property type="project" value="UniProtKB-SubCell"/>
</dbReference>
<evidence type="ECO:0000256" key="8">
    <source>
        <dbReference type="ARBA" id="ARBA00023242"/>
    </source>
</evidence>
<dbReference type="GO" id="GO:0016579">
    <property type="term" value="P:protein deubiquitination"/>
    <property type="evidence" value="ECO:0007669"/>
    <property type="project" value="InterPro"/>
</dbReference>
<gene>
    <name evidence="16" type="ORF">WJX72_007938</name>
</gene>
<dbReference type="InterPro" id="IPR041507">
    <property type="entry name" value="UCH_C"/>
</dbReference>
<keyword evidence="14" id="KW-0175">Coiled coil</keyword>
<evidence type="ECO:0000256" key="12">
    <source>
        <dbReference type="PROSITE-ProRule" id="PRU01393"/>
    </source>
</evidence>
<dbReference type="CDD" id="cd09617">
    <property type="entry name" value="Peptidase_C12_UCH37_BAP1"/>
    <property type="match status" value="1"/>
</dbReference>
<reference evidence="16 17" key="1">
    <citation type="journal article" date="2024" name="Nat. Commun.">
        <title>Phylogenomics reveals the evolutionary origins of lichenization in chlorophyte algae.</title>
        <authorList>
            <person name="Puginier C."/>
            <person name="Libourel C."/>
            <person name="Otte J."/>
            <person name="Skaloud P."/>
            <person name="Haon M."/>
            <person name="Grisel S."/>
            <person name="Petersen M."/>
            <person name="Berrin J.G."/>
            <person name="Delaux P.M."/>
            <person name="Dal Grande F."/>
            <person name="Keller J."/>
        </authorList>
    </citation>
    <scope>NUCLEOTIDE SEQUENCE [LARGE SCALE GENOMIC DNA]</scope>
    <source>
        <strain evidence="16 17">SAG 2043</strain>
    </source>
</reference>
<proteinExistence type="inferred from homology"/>
<evidence type="ECO:0000256" key="13">
    <source>
        <dbReference type="RuleBase" id="RU361215"/>
    </source>
</evidence>
<name>A0AAW1R7P5_9CHLO</name>
<keyword evidence="6 9" id="KW-0378">Hydrolase</keyword>
<evidence type="ECO:0000256" key="5">
    <source>
        <dbReference type="ARBA" id="ARBA00022786"/>
    </source>
</evidence>
<dbReference type="AlphaFoldDB" id="A0AAW1R7P5"/>
<dbReference type="GO" id="GO:0004843">
    <property type="term" value="F:cysteine-type deubiquitinase activity"/>
    <property type="evidence" value="ECO:0007669"/>
    <property type="project" value="UniProtKB-UniRule"/>
</dbReference>
<dbReference type="InterPro" id="IPR001578">
    <property type="entry name" value="Peptidase_C12_UCH"/>
</dbReference>
<dbReference type="Proteomes" id="UP001489004">
    <property type="component" value="Unassembled WGS sequence"/>
</dbReference>
<dbReference type="EMBL" id="JALJOR010000001">
    <property type="protein sequence ID" value="KAK9829792.1"/>
    <property type="molecule type" value="Genomic_DNA"/>
</dbReference>
<evidence type="ECO:0000259" key="15">
    <source>
        <dbReference type="PROSITE" id="PS52048"/>
    </source>
</evidence>
<comment type="caution">
    <text evidence="16">The sequence shown here is derived from an EMBL/GenBank/DDBJ whole genome shotgun (WGS) entry which is preliminary data.</text>
</comment>
<organism evidence="16 17">
    <name type="scientific">[Myrmecia] bisecta</name>
    <dbReference type="NCBI Taxonomy" id="41462"/>
    <lineage>
        <taxon>Eukaryota</taxon>
        <taxon>Viridiplantae</taxon>
        <taxon>Chlorophyta</taxon>
        <taxon>core chlorophytes</taxon>
        <taxon>Trebouxiophyceae</taxon>
        <taxon>Trebouxiales</taxon>
        <taxon>Trebouxiaceae</taxon>
        <taxon>Myrmecia</taxon>
    </lineage>
</organism>
<accession>A0AAW1R7P5</accession>
<dbReference type="Pfam" id="PF01088">
    <property type="entry name" value="Peptidase_C12"/>
    <property type="match status" value="1"/>
</dbReference>
<dbReference type="GO" id="GO:0006511">
    <property type="term" value="P:ubiquitin-dependent protein catabolic process"/>
    <property type="evidence" value="ECO:0007669"/>
    <property type="project" value="UniProtKB-UniRule"/>
</dbReference>
<feature type="site" description="Transition state stabilizer" evidence="12">
    <location>
        <position position="79"/>
    </location>
</feature>
<keyword evidence="4 9" id="KW-0645">Protease</keyword>
<sequence>MADDAWTTIESDPGVFSELIQQMGAKGVQVEELWSLDEASLETLRPIYGLIFLFKWQKDDEPAVAVQPEAADHIFFAQQIITNACATQAILSVLLNAPGIDLGRDLEDLKSFSQDFPPDMKGIAIGNCESIRRAHNSFAPPQPIIPDEPSSSKDQDAFHFIAFMPINNVLYELDGLKQGPIKLCDCTEENWLAQVTPLIQARIERYSKSEIRFNLMAVIKQRTLIYQERLEALQLQRERINAKLTGAPSPAAQTASTVEQLPADESALQAELMAIDQQLSGLQQECQNEELKFRKWKDENIRRKHNYIPFLFQFLKLLAEKKQLQLLIEKARQQQQDKATAQQ</sequence>
<protein>
    <recommendedName>
        <fullName evidence="9 13">Ubiquitin carboxyl-terminal hydrolase</fullName>
        <ecNumber evidence="9 13">3.4.19.12</ecNumber>
    </recommendedName>
</protein>
<dbReference type="PIRSF" id="PIRSF038120">
    <property type="entry name" value="Ubiquitinyl_hydrolase_UCH37"/>
    <property type="match status" value="1"/>
</dbReference>
<comment type="catalytic activity">
    <reaction evidence="1 9 12 13">
        <text>Thiol-dependent hydrolysis of ester, thioester, amide, peptide and isopeptide bonds formed by the C-terminal Gly of ubiquitin (a 76-residue protein attached to proteins as an intracellular targeting signal).</text>
        <dbReference type="EC" id="3.4.19.12"/>
    </reaction>
</comment>
<feature type="active site" description="Proton donor" evidence="10 12">
    <location>
        <position position="159"/>
    </location>
</feature>
<evidence type="ECO:0000313" key="16">
    <source>
        <dbReference type="EMBL" id="KAK9829792.1"/>
    </source>
</evidence>
<dbReference type="InterPro" id="IPR038765">
    <property type="entry name" value="Papain-like_cys_pep_sf"/>
</dbReference>
<feature type="site" description="Important for enzyme activity" evidence="11 12">
    <location>
        <position position="174"/>
    </location>
</feature>
<keyword evidence="5 9" id="KW-0833">Ubl conjugation pathway</keyword>
<evidence type="ECO:0000256" key="3">
    <source>
        <dbReference type="ARBA" id="ARBA00009326"/>
    </source>
</evidence>
<dbReference type="Gene3D" id="3.40.532.10">
    <property type="entry name" value="Peptidase C12, ubiquitin carboxyl-terminal hydrolase"/>
    <property type="match status" value="1"/>
</dbReference>
<evidence type="ECO:0000256" key="6">
    <source>
        <dbReference type="ARBA" id="ARBA00022801"/>
    </source>
</evidence>
<keyword evidence="17" id="KW-1185">Reference proteome</keyword>
<dbReference type="PROSITE" id="PS52049">
    <property type="entry name" value="ULD"/>
    <property type="match status" value="1"/>
</dbReference>
<evidence type="ECO:0000256" key="7">
    <source>
        <dbReference type="ARBA" id="ARBA00022807"/>
    </source>
</evidence>
<evidence type="ECO:0000256" key="9">
    <source>
        <dbReference type="PIRNR" id="PIRNR038120"/>
    </source>
</evidence>
<evidence type="ECO:0000256" key="10">
    <source>
        <dbReference type="PIRSR" id="PIRSR038120-1"/>
    </source>
</evidence>
<dbReference type="Pfam" id="PF18031">
    <property type="entry name" value="UCH_C"/>
    <property type="match status" value="1"/>
</dbReference>